<dbReference type="PANTHER" id="PTHR24422:SF27">
    <property type="entry name" value="PROTEIN-GLUTAMATE O-METHYLTRANSFERASE"/>
    <property type="match status" value="1"/>
</dbReference>
<sequence>MSERRVSFPVVGLGASAGGLKALTAFLAALPSDLGMAFVLVQHLAPDHVSELHRLLRSHTSMSVNQVHGSIELAPDHVYVIPPGRLLTMEETSEGVRLLVSERMEDRQRRFPIDRFFRSLAEVQGEDSVCIIFSGTGTDGTLGLKAVKEVAGLCLVQDPNEAEYDGMPRSAVGTGLVDVVDSVRGLARRVTSIVRRQGPARMASGSVTLDGEHEETLQSVIIELKRQTGHSFGGYKRATILRRLARRMQVAEIDDLRDYVDHLQHHPGEVHALFRDLLISVTSFFRGEEAFHELERRVIPEIFEDRVSSDPIRVWVPGCATGEEAFSIGMLLLEQRERLGGGQAIQVFATDVDTDALSFARTGHFPGSIASDVSAERLQRFFSMERNGYAVKQELMDILLFAEHNLASDPPFSKLDLVSCRNVLIYMGRALQEDVFARIHYALQDTGFLFLGPSESPDASSKLFRAFDTRQHIYQPLDVPVSATTSFPIKHRQAEFPKRSESEEPATGVRGLAAMHRSLVINEHAPPSVLVDEHGHVVHVTGDISPYVRLRTGLASFNLLDIIVPGLRLVIRPALFRATQGRRTSIMWEGALEEHAAEPEGRRLEPVDRSDRPSAPDADAPEEPPASVLQSLSMIKQALESDVERLKQATLEQFARLEEAAEANEENDENDKNDNGKAVTRLAITVEPVRERKSNKGYVLVVFSTKPPSDSPKPDWRIGHRELGDQSLFESMDEELRETQQRMRTLLEEYETSTEELQTSNEELQSMNEELRSATEELQVRKEELQSANEELLTVNEELSSKIEEVKRVNSDLENLMAATNIATIFLDRDLRVKRYTPQALDLFDIQVNGHATPIDRVSHVVTGVDIPAMVRRVFESLQPQRREVMAGKATYLMSVHPYRTPDDRIDGVVMTFVNITDRVELRAERDEAHETSALKSQMIANLSHEVRTPITALLGFSDALREEAQSPDARRFSEVIYNSTVRLQKTLESVLHFSRLDAGKESIERQEVDLLDEVRGIYLEQRGRAGKQGVELRLDMEEVGETLVCQTDGGALQRILRNLVGNAIKYTPEGGTVTIRCIRGPRGCMVDIEDTGIGMSLDFQRRMFDPFSQESAGHARQFEGVGLGLTIVRKLTELIGSTLEVESTPGMGTRFTLMLPRE</sequence>
<dbReference type="InterPro" id="IPR005467">
    <property type="entry name" value="His_kinase_dom"/>
</dbReference>
<dbReference type="RefSeq" id="WP_098075425.1">
    <property type="nucleotide sequence ID" value="NZ_PDEQ01000004.1"/>
</dbReference>
<feature type="coiled-coil region" evidence="7">
    <location>
        <begin position="629"/>
        <end position="667"/>
    </location>
</feature>
<evidence type="ECO:0000313" key="12">
    <source>
        <dbReference type="EMBL" id="PEN13503.1"/>
    </source>
</evidence>
<keyword evidence="7" id="KW-0175">Coiled coil</keyword>
<dbReference type="EMBL" id="PDEQ01000004">
    <property type="protein sequence ID" value="PEN13503.1"/>
    <property type="molecule type" value="Genomic_DNA"/>
</dbReference>
<feature type="region of interest" description="Disordered" evidence="8">
    <location>
        <begin position="592"/>
        <end position="626"/>
    </location>
</feature>
<organism evidence="12 13">
    <name type="scientific">Longibacter salinarum</name>
    <dbReference type="NCBI Taxonomy" id="1850348"/>
    <lineage>
        <taxon>Bacteria</taxon>
        <taxon>Pseudomonadati</taxon>
        <taxon>Rhodothermota</taxon>
        <taxon>Rhodothermia</taxon>
        <taxon>Rhodothermales</taxon>
        <taxon>Salisaetaceae</taxon>
        <taxon>Longibacter</taxon>
    </lineage>
</organism>
<evidence type="ECO:0000259" key="10">
    <source>
        <dbReference type="PROSITE" id="PS50122"/>
    </source>
</evidence>
<dbReference type="GO" id="GO:0000156">
    <property type="term" value="F:phosphorelay response regulator activity"/>
    <property type="evidence" value="ECO:0007669"/>
    <property type="project" value="InterPro"/>
</dbReference>
<dbReference type="Pfam" id="PF00512">
    <property type="entry name" value="HisKA"/>
    <property type="match status" value="1"/>
</dbReference>
<comment type="caution">
    <text evidence="12">The sequence shown here is derived from an EMBL/GenBank/DDBJ whole genome shotgun (WGS) entry which is preliminary data.</text>
</comment>
<dbReference type="InterPro" id="IPR036804">
    <property type="entry name" value="CheR_N_sf"/>
</dbReference>
<evidence type="ECO:0000256" key="2">
    <source>
        <dbReference type="ARBA" id="ARBA00001541"/>
    </source>
</evidence>
<evidence type="ECO:0000259" key="9">
    <source>
        <dbReference type="PROSITE" id="PS50109"/>
    </source>
</evidence>
<dbReference type="SUPFAM" id="SSF55874">
    <property type="entry name" value="ATPase domain of HSP90 chaperone/DNA topoisomerase II/histidine kinase"/>
    <property type="match status" value="1"/>
</dbReference>
<dbReference type="Gene3D" id="3.30.565.10">
    <property type="entry name" value="Histidine kinase-like ATPase, C-terminal domain"/>
    <property type="match status" value="1"/>
</dbReference>
<dbReference type="GO" id="GO:0000155">
    <property type="term" value="F:phosphorelay sensor kinase activity"/>
    <property type="evidence" value="ECO:0007669"/>
    <property type="project" value="InterPro"/>
</dbReference>
<keyword evidence="4" id="KW-0808">Transferase</keyword>
<dbReference type="PROSITE" id="PS50109">
    <property type="entry name" value="HIS_KIN"/>
    <property type="match status" value="1"/>
</dbReference>
<dbReference type="InterPro" id="IPR036097">
    <property type="entry name" value="HisK_dim/P_sf"/>
</dbReference>
<dbReference type="InterPro" id="IPR000673">
    <property type="entry name" value="Sig_transdc_resp-reg_Me-estase"/>
</dbReference>
<dbReference type="Pfam" id="PF13596">
    <property type="entry name" value="PAS_10"/>
    <property type="match status" value="1"/>
</dbReference>
<name>A0A2A8CY24_9BACT</name>
<dbReference type="PROSITE" id="PS50122">
    <property type="entry name" value="CHEB"/>
    <property type="match status" value="1"/>
</dbReference>
<keyword evidence="6" id="KW-0145">Chemotaxis</keyword>
<dbReference type="SMART" id="SM00388">
    <property type="entry name" value="HisKA"/>
    <property type="match status" value="1"/>
</dbReference>
<dbReference type="PROSITE" id="PS50123">
    <property type="entry name" value="CHER"/>
    <property type="match status" value="1"/>
</dbReference>
<feature type="domain" description="CheB-type methylesterase" evidence="10">
    <location>
        <begin position="10"/>
        <end position="197"/>
    </location>
</feature>
<feature type="active site" evidence="6">
    <location>
        <position position="43"/>
    </location>
</feature>
<dbReference type="PANTHER" id="PTHR24422">
    <property type="entry name" value="CHEMOTAXIS PROTEIN METHYLTRANSFERASE"/>
    <property type="match status" value="1"/>
</dbReference>
<evidence type="ECO:0000256" key="3">
    <source>
        <dbReference type="ARBA" id="ARBA00022603"/>
    </source>
</evidence>
<dbReference type="CDD" id="cd16922">
    <property type="entry name" value="HATPase_EvgS-ArcB-TorS-like"/>
    <property type="match status" value="1"/>
</dbReference>
<reference evidence="12 13" key="1">
    <citation type="submission" date="2017-10" db="EMBL/GenBank/DDBJ databases">
        <title>Draft genome of Longibacter Salinarum.</title>
        <authorList>
            <person name="Goh K.M."/>
            <person name="Shamsir M.S."/>
            <person name="Lim S.W."/>
        </authorList>
    </citation>
    <scope>NUCLEOTIDE SEQUENCE [LARGE SCALE GENOMIC DNA]</scope>
    <source>
        <strain evidence="12 13">KCTC 52045</strain>
    </source>
</reference>
<evidence type="ECO:0000256" key="4">
    <source>
        <dbReference type="ARBA" id="ARBA00022679"/>
    </source>
</evidence>
<feature type="coiled-coil region" evidence="7">
    <location>
        <begin position="729"/>
        <end position="819"/>
    </location>
</feature>
<dbReference type="Pfam" id="PF03705">
    <property type="entry name" value="CheR_N"/>
    <property type="match status" value="1"/>
</dbReference>
<dbReference type="InterPro" id="IPR000780">
    <property type="entry name" value="CheR_MeTrfase"/>
</dbReference>
<feature type="active site" evidence="6">
    <location>
        <position position="16"/>
    </location>
</feature>
<accession>A0A2A8CY24</accession>
<dbReference type="SUPFAM" id="SSF52738">
    <property type="entry name" value="Methylesterase CheB, C-terminal domain"/>
    <property type="match status" value="1"/>
</dbReference>
<evidence type="ECO:0008006" key="14">
    <source>
        <dbReference type="Google" id="ProtNLM"/>
    </source>
</evidence>
<dbReference type="InterPro" id="IPR022642">
    <property type="entry name" value="CheR_C"/>
</dbReference>
<dbReference type="InterPro" id="IPR029063">
    <property type="entry name" value="SAM-dependent_MTases_sf"/>
</dbReference>
<dbReference type="Pfam" id="PF02518">
    <property type="entry name" value="HATPase_c"/>
    <property type="match status" value="1"/>
</dbReference>
<dbReference type="CDD" id="cd00082">
    <property type="entry name" value="HisKA"/>
    <property type="match status" value="1"/>
</dbReference>
<feature type="active site" evidence="6">
    <location>
        <position position="139"/>
    </location>
</feature>
<dbReference type="AlphaFoldDB" id="A0A2A8CY24"/>
<dbReference type="OrthoDB" id="9816309at2"/>
<dbReference type="InterPro" id="IPR050903">
    <property type="entry name" value="Bact_Chemotaxis_MeTrfase"/>
</dbReference>
<dbReference type="InterPro" id="IPR003594">
    <property type="entry name" value="HATPase_dom"/>
</dbReference>
<dbReference type="Pfam" id="PF01739">
    <property type="entry name" value="CheR"/>
    <property type="match status" value="1"/>
</dbReference>
<keyword evidence="6" id="KW-0378">Hydrolase</keyword>
<evidence type="ECO:0000256" key="7">
    <source>
        <dbReference type="SAM" id="Coils"/>
    </source>
</evidence>
<dbReference type="SMART" id="SM00138">
    <property type="entry name" value="MeTrc"/>
    <property type="match status" value="1"/>
</dbReference>
<comment type="catalytic activity">
    <reaction evidence="1">
        <text>ATP + protein L-histidine = ADP + protein N-phospho-L-histidine.</text>
        <dbReference type="EC" id="2.7.13.3"/>
    </reaction>
</comment>
<dbReference type="GO" id="GO:0008984">
    <property type="term" value="F:protein-glutamate methylesterase activity"/>
    <property type="evidence" value="ECO:0007669"/>
    <property type="project" value="InterPro"/>
</dbReference>
<dbReference type="PRINTS" id="PR00996">
    <property type="entry name" value="CHERMTFRASE"/>
</dbReference>
<dbReference type="Proteomes" id="UP000220102">
    <property type="component" value="Unassembled WGS sequence"/>
</dbReference>
<dbReference type="InterPro" id="IPR036890">
    <property type="entry name" value="HATPase_C_sf"/>
</dbReference>
<dbReference type="GO" id="GO:0008983">
    <property type="term" value="F:protein-glutamate O-methyltransferase activity"/>
    <property type="evidence" value="ECO:0007669"/>
    <property type="project" value="UniProtKB-EC"/>
</dbReference>
<dbReference type="SMART" id="SM00387">
    <property type="entry name" value="HATPase_c"/>
    <property type="match status" value="1"/>
</dbReference>
<dbReference type="Pfam" id="PF01339">
    <property type="entry name" value="CheB_methylest"/>
    <property type="match status" value="1"/>
</dbReference>
<dbReference type="SUPFAM" id="SSF47384">
    <property type="entry name" value="Homodimeric domain of signal transducing histidine kinase"/>
    <property type="match status" value="1"/>
</dbReference>
<proteinExistence type="predicted"/>
<dbReference type="SUPFAM" id="SSF53335">
    <property type="entry name" value="S-adenosyl-L-methionine-dependent methyltransferases"/>
    <property type="match status" value="1"/>
</dbReference>
<gene>
    <name evidence="12" type="ORF">CRI94_09305</name>
</gene>
<dbReference type="GO" id="GO:0032259">
    <property type="term" value="P:methylation"/>
    <property type="evidence" value="ECO:0007669"/>
    <property type="project" value="UniProtKB-KW"/>
</dbReference>
<dbReference type="InterPro" id="IPR022641">
    <property type="entry name" value="CheR_N"/>
</dbReference>
<dbReference type="Gene3D" id="3.30.450.20">
    <property type="entry name" value="PAS domain"/>
    <property type="match status" value="1"/>
</dbReference>
<dbReference type="Gene3D" id="3.40.50.180">
    <property type="entry name" value="Methylesterase CheB, C-terminal domain"/>
    <property type="match status" value="1"/>
</dbReference>
<evidence type="ECO:0000256" key="8">
    <source>
        <dbReference type="SAM" id="MobiDB-lite"/>
    </source>
</evidence>
<evidence type="ECO:0000256" key="6">
    <source>
        <dbReference type="PROSITE-ProRule" id="PRU00050"/>
    </source>
</evidence>
<dbReference type="SUPFAM" id="SSF47757">
    <property type="entry name" value="Chemotaxis receptor methyltransferase CheR, N-terminal domain"/>
    <property type="match status" value="1"/>
</dbReference>
<keyword evidence="13" id="KW-1185">Reference proteome</keyword>
<feature type="domain" description="CheR-type methyltransferase" evidence="11">
    <location>
        <begin position="224"/>
        <end position="470"/>
    </location>
</feature>
<protein>
    <recommendedName>
        <fullName evidence="14">Chemotaxis protein CheR</fullName>
    </recommendedName>
</protein>
<evidence type="ECO:0000256" key="1">
    <source>
        <dbReference type="ARBA" id="ARBA00000085"/>
    </source>
</evidence>
<keyword evidence="3" id="KW-0489">Methyltransferase</keyword>
<keyword evidence="5" id="KW-0949">S-adenosyl-L-methionine</keyword>
<dbReference type="GO" id="GO:0006935">
    <property type="term" value="P:chemotaxis"/>
    <property type="evidence" value="ECO:0007669"/>
    <property type="project" value="UniProtKB-UniRule"/>
</dbReference>
<dbReference type="InterPro" id="IPR003661">
    <property type="entry name" value="HisK_dim/P_dom"/>
</dbReference>
<dbReference type="InterPro" id="IPR035909">
    <property type="entry name" value="CheB_C"/>
</dbReference>
<dbReference type="Gene3D" id="1.10.155.10">
    <property type="entry name" value="Chemotaxis receptor methyltransferase CheR, N-terminal domain"/>
    <property type="match status" value="1"/>
</dbReference>
<comment type="catalytic activity">
    <reaction evidence="2">
        <text>L-glutamyl-[protein] + S-adenosyl-L-methionine = [protein]-L-glutamate 5-O-methyl ester + S-adenosyl-L-homocysteine</text>
        <dbReference type="Rhea" id="RHEA:24452"/>
        <dbReference type="Rhea" id="RHEA-COMP:10208"/>
        <dbReference type="Rhea" id="RHEA-COMP:10311"/>
        <dbReference type="ChEBI" id="CHEBI:29973"/>
        <dbReference type="ChEBI" id="CHEBI:57856"/>
        <dbReference type="ChEBI" id="CHEBI:59789"/>
        <dbReference type="ChEBI" id="CHEBI:82795"/>
        <dbReference type="EC" id="2.1.1.80"/>
    </reaction>
</comment>
<dbReference type="CDD" id="cd16434">
    <property type="entry name" value="CheB-CheR_fusion"/>
    <property type="match status" value="1"/>
</dbReference>
<feature type="domain" description="Histidine kinase" evidence="9">
    <location>
        <begin position="942"/>
        <end position="1159"/>
    </location>
</feature>
<dbReference type="Gene3D" id="3.40.50.150">
    <property type="entry name" value="Vaccinia Virus protein VP39"/>
    <property type="match status" value="1"/>
</dbReference>
<dbReference type="GO" id="GO:0005737">
    <property type="term" value="C:cytoplasm"/>
    <property type="evidence" value="ECO:0007669"/>
    <property type="project" value="InterPro"/>
</dbReference>
<evidence type="ECO:0000313" key="13">
    <source>
        <dbReference type="Proteomes" id="UP000220102"/>
    </source>
</evidence>
<dbReference type="Gene3D" id="1.10.287.130">
    <property type="match status" value="1"/>
</dbReference>
<evidence type="ECO:0000256" key="5">
    <source>
        <dbReference type="ARBA" id="ARBA00022691"/>
    </source>
</evidence>
<evidence type="ECO:0000259" key="11">
    <source>
        <dbReference type="PROSITE" id="PS50123"/>
    </source>
</evidence>
<feature type="compositionally biased region" description="Basic and acidic residues" evidence="8">
    <location>
        <begin position="592"/>
        <end position="614"/>
    </location>
</feature>